<name>A0ABQ9X156_9EUKA</name>
<feature type="compositionally biased region" description="Polar residues" evidence="1">
    <location>
        <begin position="248"/>
        <end position="264"/>
    </location>
</feature>
<reference evidence="2 3" key="1">
    <citation type="journal article" date="2022" name="bioRxiv">
        <title>Genomics of Preaxostyla Flagellates Illuminates Evolutionary Transitions and the Path Towards Mitochondrial Loss.</title>
        <authorList>
            <person name="Novak L.V.F."/>
            <person name="Treitli S.C."/>
            <person name="Pyrih J."/>
            <person name="Halakuc P."/>
            <person name="Pipaliya S.V."/>
            <person name="Vacek V."/>
            <person name="Brzon O."/>
            <person name="Soukal P."/>
            <person name="Eme L."/>
            <person name="Dacks J.B."/>
            <person name="Karnkowska A."/>
            <person name="Elias M."/>
            <person name="Hampl V."/>
        </authorList>
    </citation>
    <scope>NUCLEOTIDE SEQUENCE [LARGE SCALE GENOMIC DNA]</scope>
    <source>
        <strain evidence="2">NAU3</strain>
        <tissue evidence="2">Gut</tissue>
    </source>
</reference>
<evidence type="ECO:0000313" key="3">
    <source>
        <dbReference type="Proteomes" id="UP001281761"/>
    </source>
</evidence>
<evidence type="ECO:0000256" key="1">
    <source>
        <dbReference type="SAM" id="MobiDB-lite"/>
    </source>
</evidence>
<evidence type="ECO:0000313" key="2">
    <source>
        <dbReference type="EMBL" id="KAK2944351.1"/>
    </source>
</evidence>
<dbReference type="Proteomes" id="UP001281761">
    <property type="component" value="Unassembled WGS sequence"/>
</dbReference>
<evidence type="ECO:0008006" key="4">
    <source>
        <dbReference type="Google" id="ProtNLM"/>
    </source>
</evidence>
<comment type="caution">
    <text evidence="2">The sequence shown here is derived from an EMBL/GenBank/DDBJ whole genome shotgun (WGS) entry which is preliminary data.</text>
</comment>
<keyword evidence="3" id="KW-1185">Reference proteome</keyword>
<dbReference type="EMBL" id="JARBJD010000303">
    <property type="protein sequence ID" value="KAK2944351.1"/>
    <property type="molecule type" value="Genomic_DNA"/>
</dbReference>
<feature type="region of interest" description="Disordered" evidence="1">
    <location>
        <begin position="195"/>
        <end position="264"/>
    </location>
</feature>
<feature type="compositionally biased region" description="Pro residues" evidence="1">
    <location>
        <begin position="195"/>
        <end position="240"/>
    </location>
</feature>
<gene>
    <name evidence="2" type="ORF">BLNAU_20745</name>
</gene>
<proteinExistence type="predicted"/>
<accession>A0ABQ9X156</accession>
<protein>
    <recommendedName>
        <fullName evidence="4">EF-hand domain-containing protein</fullName>
    </recommendedName>
</protein>
<dbReference type="InterPro" id="IPR011992">
    <property type="entry name" value="EF-hand-dom_pair"/>
</dbReference>
<dbReference type="SUPFAM" id="SSF47473">
    <property type="entry name" value="EF-hand"/>
    <property type="match status" value="2"/>
</dbReference>
<organism evidence="2 3">
    <name type="scientific">Blattamonas nauphoetae</name>
    <dbReference type="NCBI Taxonomy" id="2049346"/>
    <lineage>
        <taxon>Eukaryota</taxon>
        <taxon>Metamonada</taxon>
        <taxon>Preaxostyla</taxon>
        <taxon>Oxymonadida</taxon>
        <taxon>Blattamonas</taxon>
    </lineage>
</organism>
<sequence length="337" mass="36978">MAYPPPYAHPGAPYNPNPYPQYYPQQQPMQPYVPNAQQMQQQLMAYYAGACSDGLIDVNEIINAAAMFHVQIDHRTAQQLLVDIAGPQRRITRQGFVDGMIQFVQARTGTAPLPVPSRPLPHTSQMYPQLQAFYAGAVSDGLIDVNEVITALRLFGINIDKYQARNLLVQIAGPQQRITQQSFCDGIIRYTQTLPPAPGYAPAPQASAPPPQLPGSYHSPPPQSQYPPPPQQSYPPPPLSNPSAPYQAHQQSPSAPSAHRQLSQQEQVKLHNLYAQASANGAMNSNEVVTICSHFGVRITPQEASSLLTQVAGQVGRITQDRFVLIIGDFLAQRRGF</sequence>